<dbReference type="Proteomes" id="UP000315648">
    <property type="component" value="Unassembled WGS sequence"/>
</dbReference>
<keyword evidence="3" id="KW-1185">Reference proteome</keyword>
<protein>
    <submittedName>
        <fullName evidence="2">SGNH/GDSL hydrolase family protein</fullName>
    </submittedName>
</protein>
<feature type="domain" description="SGNH hydrolase-type esterase" evidence="1">
    <location>
        <begin position="14"/>
        <end position="188"/>
    </location>
</feature>
<dbReference type="InterPro" id="IPR013830">
    <property type="entry name" value="SGNH_hydro"/>
</dbReference>
<dbReference type="AlphaFoldDB" id="A0A556QS46"/>
<accession>A0A556QS46</accession>
<dbReference type="RefSeq" id="WP_144229980.1">
    <property type="nucleotide sequence ID" value="NZ_CBCRVV010000031.1"/>
</dbReference>
<sequence>MSAVPPRSFARYVALGDSSTEGIDDPDGHGGYRGWSQRLAECLHATTSPNLHYANLAIRGLTTAQIRATQLDAALAMRPDLATVFCGTNDVTAPRFDSARVAADIAHMQRALVSSGATVLTFTLPDLTPLMPLARLIAPRIAALNHTLAEASRATGTILVDFAAHPVATDARLWSEDRIHANSAGHARIAAALSHALNLPDSDATWSAPFPTPLKSTFATRLGAEARWTTRHLLPWFAQSIAGRSSSQGRTPKRPHLTPL</sequence>
<reference evidence="2 3" key="1">
    <citation type="submission" date="2019-07" db="EMBL/GenBank/DDBJ databases">
        <title>Description of 53C-WASEF.</title>
        <authorList>
            <person name="Pitt A."/>
            <person name="Hahn M.W."/>
        </authorList>
    </citation>
    <scope>NUCLEOTIDE SEQUENCE [LARGE SCALE GENOMIC DNA]</scope>
    <source>
        <strain evidence="2 3">53C-WASEF</strain>
    </source>
</reference>
<evidence type="ECO:0000313" key="3">
    <source>
        <dbReference type="Proteomes" id="UP000315648"/>
    </source>
</evidence>
<dbReference type="Gene3D" id="3.40.50.1110">
    <property type="entry name" value="SGNH hydrolase"/>
    <property type="match status" value="1"/>
</dbReference>
<keyword evidence="2" id="KW-0378">Hydrolase</keyword>
<dbReference type="InterPro" id="IPR053140">
    <property type="entry name" value="GDSL_Rv0518-like"/>
</dbReference>
<dbReference type="CDD" id="cd01832">
    <property type="entry name" value="SGNH_hydrolase_like_1"/>
    <property type="match status" value="1"/>
</dbReference>
<gene>
    <name evidence="2" type="ORF">FPL22_09170</name>
</gene>
<dbReference type="Pfam" id="PF13472">
    <property type="entry name" value="Lipase_GDSL_2"/>
    <property type="match status" value="1"/>
</dbReference>
<comment type="caution">
    <text evidence="2">The sequence shown here is derived from an EMBL/GenBank/DDBJ whole genome shotgun (WGS) entry which is preliminary data.</text>
</comment>
<dbReference type="PANTHER" id="PTHR43784">
    <property type="entry name" value="GDSL-LIKE LIPASE/ACYLHYDROLASE, PUTATIVE (AFU_ORTHOLOGUE AFUA_2G00820)-RELATED"/>
    <property type="match status" value="1"/>
</dbReference>
<name>A0A556QS46_9BACT</name>
<organism evidence="2 3">
    <name type="scientific">Rariglobus hedericola</name>
    <dbReference type="NCBI Taxonomy" id="2597822"/>
    <lineage>
        <taxon>Bacteria</taxon>
        <taxon>Pseudomonadati</taxon>
        <taxon>Verrucomicrobiota</taxon>
        <taxon>Opitutia</taxon>
        <taxon>Opitutales</taxon>
        <taxon>Opitutaceae</taxon>
        <taxon>Rariglobus</taxon>
    </lineage>
</organism>
<evidence type="ECO:0000313" key="2">
    <source>
        <dbReference type="EMBL" id="TSJ79439.1"/>
    </source>
</evidence>
<evidence type="ECO:0000259" key="1">
    <source>
        <dbReference type="Pfam" id="PF13472"/>
    </source>
</evidence>
<dbReference type="InterPro" id="IPR036514">
    <property type="entry name" value="SGNH_hydro_sf"/>
</dbReference>
<dbReference type="PANTHER" id="PTHR43784:SF2">
    <property type="entry name" value="GDSL-LIKE LIPASE_ACYLHYDROLASE, PUTATIVE (AFU_ORTHOLOGUE AFUA_2G00820)-RELATED"/>
    <property type="match status" value="1"/>
</dbReference>
<dbReference type="OrthoDB" id="252349at2"/>
<dbReference type="GO" id="GO:0016788">
    <property type="term" value="F:hydrolase activity, acting on ester bonds"/>
    <property type="evidence" value="ECO:0007669"/>
    <property type="project" value="UniProtKB-ARBA"/>
</dbReference>
<proteinExistence type="predicted"/>
<dbReference type="SUPFAM" id="SSF52266">
    <property type="entry name" value="SGNH hydrolase"/>
    <property type="match status" value="1"/>
</dbReference>
<dbReference type="EMBL" id="VMBG01000001">
    <property type="protein sequence ID" value="TSJ79439.1"/>
    <property type="molecule type" value="Genomic_DNA"/>
</dbReference>